<gene>
    <name evidence="1" type="ORF">T03_1444</name>
</gene>
<evidence type="ECO:0000313" key="1">
    <source>
        <dbReference type="EMBL" id="KRY03913.1"/>
    </source>
</evidence>
<evidence type="ECO:0000313" key="2">
    <source>
        <dbReference type="Proteomes" id="UP000054653"/>
    </source>
</evidence>
<dbReference type="Proteomes" id="UP000054653">
    <property type="component" value="Unassembled WGS sequence"/>
</dbReference>
<accession>A0A0V0YUA9</accession>
<comment type="caution">
    <text evidence="1">The sequence shown here is derived from an EMBL/GenBank/DDBJ whole genome shotgun (WGS) entry which is preliminary data.</text>
</comment>
<reference evidence="1 2" key="1">
    <citation type="submission" date="2015-01" db="EMBL/GenBank/DDBJ databases">
        <title>Evolution of Trichinella species and genotypes.</title>
        <authorList>
            <person name="Korhonen P.K."/>
            <person name="Edoardo P."/>
            <person name="Giuseppe L.R."/>
            <person name="Gasser R.B."/>
        </authorList>
    </citation>
    <scope>NUCLEOTIDE SEQUENCE [LARGE SCALE GENOMIC DNA]</scope>
    <source>
        <strain evidence="1">ISS120</strain>
    </source>
</reference>
<keyword evidence="2" id="KW-1185">Reference proteome</keyword>
<name>A0A0V0YUA9_TRIBR</name>
<proteinExistence type="predicted"/>
<organism evidence="1 2">
    <name type="scientific">Trichinella britovi</name>
    <name type="common">Parasitic roundworm</name>
    <dbReference type="NCBI Taxonomy" id="45882"/>
    <lineage>
        <taxon>Eukaryota</taxon>
        <taxon>Metazoa</taxon>
        <taxon>Ecdysozoa</taxon>
        <taxon>Nematoda</taxon>
        <taxon>Enoplea</taxon>
        <taxon>Dorylaimia</taxon>
        <taxon>Trichinellida</taxon>
        <taxon>Trichinellidae</taxon>
        <taxon>Trichinella</taxon>
    </lineage>
</organism>
<dbReference type="EMBL" id="JYDI01006092">
    <property type="protein sequence ID" value="KRY03913.1"/>
    <property type="molecule type" value="Genomic_DNA"/>
</dbReference>
<sequence>MQKWVGWGAGHKEGIGDFWESISNRELPSSMSFI</sequence>
<protein>
    <submittedName>
        <fullName evidence="1">Uncharacterized protein</fullName>
    </submittedName>
</protein>
<dbReference type="AlphaFoldDB" id="A0A0V0YUA9"/>